<dbReference type="EMBL" id="CP000747">
    <property type="protein sequence ID" value="ACG78999.1"/>
    <property type="molecule type" value="Genomic_DNA"/>
</dbReference>
<accession>B4RH51</accession>
<evidence type="ECO:0000256" key="1">
    <source>
        <dbReference type="ARBA" id="ARBA00006484"/>
    </source>
</evidence>
<evidence type="ECO:0000256" key="3">
    <source>
        <dbReference type="ARBA" id="ARBA00069939"/>
    </source>
</evidence>
<dbReference type="PANTHER" id="PTHR42820:SF1">
    <property type="entry name" value="SHORT-CHAIN DEHYDROGENASE_REDUCTASE FAMILY PROTEIN"/>
    <property type="match status" value="1"/>
</dbReference>
<dbReference type="STRING" id="450851.PHZ_c2590"/>
<dbReference type="PROSITE" id="PS00061">
    <property type="entry name" value="ADH_SHORT"/>
    <property type="match status" value="1"/>
</dbReference>
<dbReference type="OrthoDB" id="5457012at2"/>
<dbReference type="Gene3D" id="3.40.50.720">
    <property type="entry name" value="NAD(P)-binding Rossmann-like Domain"/>
    <property type="match status" value="1"/>
</dbReference>
<dbReference type="InterPro" id="IPR002347">
    <property type="entry name" value="SDR_fam"/>
</dbReference>
<organism evidence="5 6">
    <name type="scientific">Phenylobacterium zucineum (strain HLK1)</name>
    <dbReference type="NCBI Taxonomy" id="450851"/>
    <lineage>
        <taxon>Bacteria</taxon>
        <taxon>Pseudomonadati</taxon>
        <taxon>Pseudomonadota</taxon>
        <taxon>Alphaproteobacteria</taxon>
        <taxon>Caulobacterales</taxon>
        <taxon>Caulobacteraceae</taxon>
        <taxon>Phenylobacterium</taxon>
    </lineage>
</organism>
<dbReference type="KEGG" id="pzu:PHZ_c2590"/>
<evidence type="ECO:0000313" key="6">
    <source>
        <dbReference type="Proteomes" id="UP000001868"/>
    </source>
</evidence>
<dbReference type="Pfam" id="PF13561">
    <property type="entry name" value="adh_short_C2"/>
    <property type="match status" value="1"/>
</dbReference>
<name>B4RH51_PHEZH</name>
<evidence type="ECO:0000259" key="4">
    <source>
        <dbReference type="SMART" id="SM00822"/>
    </source>
</evidence>
<feature type="domain" description="Ketoreductase" evidence="4">
    <location>
        <begin position="8"/>
        <end position="190"/>
    </location>
</feature>
<gene>
    <name evidence="5" type="ordered locus">PHZ_c2590</name>
</gene>
<reference evidence="5 6" key="1">
    <citation type="journal article" date="2008" name="BMC Genomics">
        <title>Complete genome of Phenylobacterium zucineum - a novel facultative intracellular bacterium isolated from human erythroleukemia cell line K562.</title>
        <authorList>
            <person name="Luo Y."/>
            <person name="Xu X."/>
            <person name="Ding Z."/>
            <person name="Liu Z."/>
            <person name="Zhang B."/>
            <person name="Yan Z."/>
            <person name="Sun J."/>
            <person name="Hu S."/>
            <person name="Hu X."/>
        </authorList>
    </citation>
    <scope>NUCLEOTIDE SEQUENCE [LARGE SCALE GENOMIC DNA]</scope>
    <source>
        <strain evidence="5 6">HLK1</strain>
    </source>
</reference>
<dbReference type="PANTHER" id="PTHR42820">
    <property type="entry name" value="SHORT-CHAIN DEHYDROGENASE REDUCTASE"/>
    <property type="match status" value="1"/>
</dbReference>
<dbReference type="SMART" id="SM00822">
    <property type="entry name" value="PKS_KR"/>
    <property type="match status" value="1"/>
</dbReference>
<dbReference type="InterPro" id="IPR057326">
    <property type="entry name" value="KR_dom"/>
</dbReference>
<dbReference type="eggNOG" id="COG1028">
    <property type="taxonomic scope" value="Bacteria"/>
</dbReference>
<dbReference type="PRINTS" id="PR00081">
    <property type="entry name" value="GDHRDH"/>
</dbReference>
<dbReference type="NCBIfam" id="NF005559">
    <property type="entry name" value="PRK07231.1"/>
    <property type="match status" value="1"/>
</dbReference>
<proteinExistence type="inferred from homology"/>
<evidence type="ECO:0000313" key="5">
    <source>
        <dbReference type="EMBL" id="ACG78999.1"/>
    </source>
</evidence>
<dbReference type="Proteomes" id="UP000001868">
    <property type="component" value="Chromosome"/>
</dbReference>
<sequence>MSGRVEGKIALVTGGASGIGRGCAERLAQEGASVVVTDIQDHLGEEVVRSLGGAAVYLRHDVTDEDAWISVIGEVKSRFGRLDVLVNNAGIGLGCPVTDMTLADWRKQTAVNLDGVFLGVKHALPLMRAGGGGSIVNISSVAGLSGAPNLAGYCATKGGVRLFTKAVALECAALKDGVRCNSVHPGVIETPIWTTVVGGQPGVNEPPDLDAMTAMFVPMGVKGFPKDIAEGVLWLASDDSRYVTGSELVIDGGITAR</sequence>
<dbReference type="InterPro" id="IPR020904">
    <property type="entry name" value="Sc_DH/Rdtase_CS"/>
</dbReference>
<protein>
    <recommendedName>
        <fullName evidence="3">D-xylose 1-dehydrogenase</fullName>
        <ecNumber evidence="2">1.1.1.175</ecNumber>
    </recommendedName>
</protein>
<dbReference type="FunFam" id="3.40.50.720:FF:000084">
    <property type="entry name" value="Short-chain dehydrogenase reductase"/>
    <property type="match status" value="1"/>
</dbReference>
<dbReference type="InterPro" id="IPR036291">
    <property type="entry name" value="NAD(P)-bd_dom_sf"/>
</dbReference>
<dbReference type="RefSeq" id="WP_012523137.1">
    <property type="nucleotide sequence ID" value="NC_011144.1"/>
</dbReference>
<dbReference type="AlphaFoldDB" id="B4RH51"/>
<dbReference type="PRINTS" id="PR00080">
    <property type="entry name" value="SDRFAMILY"/>
</dbReference>
<dbReference type="SUPFAM" id="SSF51735">
    <property type="entry name" value="NAD(P)-binding Rossmann-fold domains"/>
    <property type="match status" value="1"/>
</dbReference>
<dbReference type="GO" id="GO:0047838">
    <property type="term" value="F:D-xylose 1-dehydrogenase (NAD+) activity"/>
    <property type="evidence" value="ECO:0007669"/>
    <property type="project" value="UniProtKB-EC"/>
</dbReference>
<dbReference type="EC" id="1.1.1.175" evidence="2"/>
<keyword evidence="6" id="KW-1185">Reference proteome</keyword>
<dbReference type="HOGENOM" id="CLU_010194_1_0_5"/>
<evidence type="ECO:0000256" key="2">
    <source>
        <dbReference type="ARBA" id="ARBA00066641"/>
    </source>
</evidence>
<comment type="similarity">
    <text evidence="1">Belongs to the short-chain dehydrogenases/reductases (SDR) family.</text>
</comment>